<evidence type="ECO:0000259" key="2">
    <source>
        <dbReference type="Pfam" id="PF01609"/>
    </source>
</evidence>
<feature type="non-terminal residue" evidence="3">
    <location>
        <position position="1"/>
    </location>
</feature>
<dbReference type="EMBL" id="JAGIKT010000056">
    <property type="protein sequence ID" value="MBP0114012.1"/>
    <property type="molecule type" value="Genomic_DNA"/>
</dbReference>
<evidence type="ECO:0000256" key="1">
    <source>
        <dbReference type="SAM" id="MobiDB-lite"/>
    </source>
</evidence>
<protein>
    <submittedName>
        <fullName evidence="3">ISAs1 family transposase</fullName>
    </submittedName>
</protein>
<accession>A0ABS4A0R5</accession>
<dbReference type="PANTHER" id="PTHR30298:SF0">
    <property type="entry name" value="PROTEIN YBFL-RELATED"/>
    <property type="match status" value="1"/>
</dbReference>
<feature type="compositionally biased region" description="Pro residues" evidence="1">
    <location>
        <begin position="118"/>
        <end position="127"/>
    </location>
</feature>
<proteinExistence type="predicted"/>
<dbReference type="Proteomes" id="UP000669317">
    <property type="component" value="Unassembled WGS sequence"/>
</dbReference>
<sequence length="152" mass="16717">AKHTVRYFLASRLLSAKKLLEVVRAHWSIENNLHWVLDVLFDEDACRSRKDHAAENLALIRKLAINTLQQRPVLPASATKCSKPDGIMTSFSPPSPICDSPTVDPDRDQRRACATASPPSPALPPSSPHRHATEAGPVPGPTTVIFLLERDE</sequence>
<dbReference type="InterPro" id="IPR051698">
    <property type="entry name" value="Transposase_11-like"/>
</dbReference>
<evidence type="ECO:0000313" key="4">
    <source>
        <dbReference type="Proteomes" id="UP000669317"/>
    </source>
</evidence>
<dbReference type="Pfam" id="PF01609">
    <property type="entry name" value="DDE_Tnp_1"/>
    <property type="match status" value="1"/>
</dbReference>
<organism evidence="3 4">
    <name type="scientific">Bradyrhizobium vignae</name>
    <dbReference type="NCBI Taxonomy" id="1549949"/>
    <lineage>
        <taxon>Bacteria</taxon>
        <taxon>Pseudomonadati</taxon>
        <taxon>Pseudomonadota</taxon>
        <taxon>Alphaproteobacteria</taxon>
        <taxon>Hyphomicrobiales</taxon>
        <taxon>Nitrobacteraceae</taxon>
        <taxon>Bradyrhizobium</taxon>
    </lineage>
</organism>
<feature type="region of interest" description="Disordered" evidence="1">
    <location>
        <begin position="76"/>
        <end position="143"/>
    </location>
</feature>
<keyword evidence="4" id="KW-1185">Reference proteome</keyword>
<reference evidence="3 4" key="1">
    <citation type="submission" date="2021-03" db="EMBL/GenBank/DDBJ databases">
        <title>Genome Sequence of Bradyrhizobium vignae strain ISRA400.</title>
        <authorList>
            <person name="Tisa L.S."/>
            <person name="Svistoonoff S."/>
            <person name="Hocher V."/>
            <person name="Fall S."/>
            <person name="Zaiya A."/>
            <person name="Naing D."/>
            <person name="Niang N."/>
            <person name="Diouf A."/>
            <person name="Dasylva M.C."/>
            <person name="Toure O."/>
            <person name="Gueye M."/>
            <person name="Gully D."/>
            <person name="Tisseyre P."/>
            <person name="Simpson S."/>
            <person name="Morris K."/>
            <person name="Thomas W.K."/>
        </authorList>
    </citation>
    <scope>NUCLEOTIDE SEQUENCE [LARGE SCALE GENOMIC DNA]</scope>
    <source>
        <strain evidence="3 4">ISRA400</strain>
    </source>
</reference>
<dbReference type="InterPro" id="IPR047647">
    <property type="entry name" value="ISAs1_transpos"/>
</dbReference>
<dbReference type="PANTHER" id="PTHR30298">
    <property type="entry name" value="H REPEAT-ASSOCIATED PREDICTED TRANSPOSASE"/>
    <property type="match status" value="1"/>
</dbReference>
<dbReference type="NCBIfam" id="NF033564">
    <property type="entry name" value="transpos_ISAs1"/>
    <property type="match status" value="1"/>
</dbReference>
<name>A0ABS4A0R5_9BRAD</name>
<gene>
    <name evidence="3" type="ORF">JWS04_23575</name>
</gene>
<dbReference type="InterPro" id="IPR002559">
    <property type="entry name" value="Transposase_11"/>
</dbReference>
<comment type="caution">
    <text evidence="3">The sequence shown here is derived from an EMBL/GenBank/DDBJ whole genome shotgun (WGS) entry which is preliminary data.</text>
</comment>
<evidence type="ECO:0000313" key="3">
    <source>
        <dbReference type="EMBL" id="MBP0114012.1"/>
    </source>
</evidence>
<feature type="domain" description="Transposase IS4-like" evidence="2">
    <location>
        <begin position="6"/>
        <end position="66"/>
    </location>
</feature>